<dbReference type="WormBase" id="B0416.11">
    <property type="protein sequence ID" value="CE46207"/>
    <property type="gene ID" value="WBGene00206483"/>
</dbReference>
<evidence type="ECO:0000313" key="4">
    <source>
        <dbReference type="WormBase" id="B0416.11"/>
    </source>
</evidence>
<reference evidence="2 3" key="1">
    <citation type="journal article" date="1998" name="Science">
        <title>Genome sequence of the nematode C. elegans: a platform for investigating biology.</title>
        <authorList>
            <consortium name="The C. elegans sequencing consortium"/>
            <person name="Sulson J.E."/>
            <person name="Waterston R."/>
        </authorList>
    </citation>
    <scope>NUCLEOTIDE SEQUENCE [LARGE SCALE GENOMIC DNA]</scope>
    <source>
        <strain evidence="2 3">Bristol N2</strain>
    </source>
</reference>
<dbReference type="AGR" id="WB:WBGene00206483"/>
<dbReference type="InParanoid" id="G1K0U7"/>
<organism evidence="2 3">
    <name type="scientific">Caenorhabditis elegans</name>
    <dbReference type="NCBI Taxonomy" id="6239"/>
    <lineage>
        <taxon>Eukaryota</taxon>
        <taxon>Metazoa</taxon>
        <taxon>Ecdysozoa</taxon>
        <taxon>Nematoda</taxon>
        <taxon>Chromadorea</taxon>
        <taxon>Rhabditida</taxon>
        <taxon>Rhabditina</taxon>
        <taxon>Rhabditomorpha</taxon>
        <taxon>Rhabditoidea</taxon>
        <taxon>Rhabditidae</taxon>
        <taxon>Peloderinae</taxon>
        <taxon>Caenorhabditis</taxon>
    </lineage>
</organism>
<name>G1K0U7_CAEEL</name>
<dbReference type="SMR" id="G1K0U7"/>
<feature type="compositionally biased region" description="Basic and acidic residues" evidence="1">
    <location>
        <begin position="41"/>
        <end position="53"/>
    </location>
</feature>
<proteinExistence type="predicted"/>
<dbReference type="EMBL" id="BX284606">
    <property type="protein sequence ID" value="CCD61918.1"/>
    <property type="molecule type" value="Genomic_DNA"/>
</dbReference>
<dbReference type="HOGENOM" id="CLU_2814753_0_0_1"/>
<evidence type="ECO:0000256" key="1">
    <source>
        <dbReference type="SAM" id="MobiDB-lite"/>
    </source>
</evidence>
<dbReference type="FunCoup" id="G1K0U7">
    <property type="interactions" value="173"/>
</dbReference>
<sequence>MMTTNNEEDEEDKKKKNNIFQKLVEESIKTGGMWIANPSKVNREEKREDDTGTAKHHKNYWNNKLWK</sequence>
<dbReference type="CTD" id="13222160"/>
<feature type="region of interest" description="Disordered" evidence="1">
    <location>
        <begin position="34"/>
        <end position="67"/>
    </location>
</feature>
<dbReference type="OrthoDB" id="5860841at2759"/>
<dbReference type="KEGG" id="cel:CELE_B0416.11"/>
<gene>
    <name evidence="2 4" type="ORF">B0416.11</name>
    <name evidence="2" type="ORF">CELE_B0416.11</name>
</gene>
<accession>G1K0U7</accession>
<dbReference type="Bgee" id="WBGene00206483">
    <property type="expression patterns" value="Expressed in adult organism and 1 other cell type or tissue"/>
</dbReference>
<evidence type="ECO:0000313" key="3">
    <source>
        <dbReference type="Proteomes" id="UP000001940"/>
    </source>
</evidence>
<dbReference type="OMA" id="GMWIANP"/>
<dbReference type="AlphaFoldDB" id="G1K0U7"/>
<dbReference type="Proteomes" id="UP000001940">
    <property type="component" value="Chromosome X"/>
</dbReference>
<dbReference type="eggNOG" id="ENOG502TK8J">
    <property type="taxonomic scope" value="Eukaryota"/>
</dbReference>
<keyword evidence="3" id="KW-1185">Reference proteome</keyword>
<evidence type="ECO:0000313" key="2">
    <source>
        <dbReference type="EMBL" id="CCD61918.1"/>
    </source>
</evidence>
<dbReference type="PaxDb" id="6239-B0416.11"/>
<dbReference type="GeneID" id="13222160"/>
<protein>
    <submittedName>
        <fullName evidence="2">Uncharacterized protein</fullName>
    </submittedName>
</protein>
<dbReference type="RefSeq" id="NP_001257073.1">
    <property type="nucleotide sequence ID" value="NM_001270144.3"/>
</dbReference>